<organism evidence="1 2">
    <name type="scientific">Methanosarcina mazei</name>
    <name type="common">Methanosarcina frisia</name>
    <dbReference type="NCBI Taxonomy" id="2209"/>
    <lineage>
        <taxon>Archaea</taxon>
        <taxon>Methanobacteriati</taxon>
        <taxon>Methanobacteriota</taxon>
        <taxon>Stenosarchaea group</taxon>
        <taxon>Methanomicrobia</taxon>
        <taxon>Methanosarcinales</taxon>
        <taxon>Methanosarcinaceae</taxon>
        <taxon>Methanosarcina</taxon>
    </lineage>
</organism>
<dbReference type="PATRIC" id="fig|2209.58.peg.2812"/>
<gene>
    <name evidence="1" type="ORF">DU31_12990</name>
</gene>
<dbReference type="EMBL" id="JJOR01000100">
    <property type="protein sequence ID" value="KKG03150.1"/>
    <property type="molecule type" value="Genomic_DNA"/>
</dbReference>
<sequence>MRLLQLFMLITGLWRFQMMTPRLLLNLLQNLRPRQILSRLSNQIPNRLLSQIPFQTCLLYTSDAADE</sequence>
<dbReference type="AlphaFoldDB" id="A0A0F8E5C5"/>
<accession>A0A0F8E5C5</accession>
<name>A0A0F8E5C5_METMZ</name>
<reference evidence="1 2" key="1">
    <citation type="journal article" date="2015" name="ISME J.">
        <title>Genomic and phenotypic differentiation among Methanosarcina mazei populations from Columbia River sediment.</title>
        <authorList>
            <person name="Youngblut N.D."/>
            <person name="Wirth J.S."/>
            <person name="Henriksen J.R."/>
            <person name="Smith M."/>
            <person name="Simon H."/>
            <person name="Metcalf W.W."/>
            <person name="Whitaker R.J."/>
        </authorList>
    </citation>
    <scope>NUCLEOTIDE SEQUENCE [LARGE SCALE GENOMIC DNA]</scope>
    <source>
        <strain evidence="1 2">2.F.A.2.3</strain>
    </source>
</reference>
<proteinExistence type="predicted"/>
<evidence type="ECO:0000313" key="2">
    <source>
        <dbReference type="Proteomes" id="UP000034142"/>
    </source>
</evidence>
<dbReference type="Proteomes" id="UP000034142">
    <property type="component" value="Unassembled WGS sequence"/>
</dbReference>
<protein>
    <submittedName>
        <fullName evidence="1">Uncharacterized protein</fullName>
    </submittedName>
</protein>
<evidence type="ECO:0000313" key="1">
    <source>
        <dbReference type="EMBL" id="KKG03150.1"/>
    </source>
</evidence>
<comment type="caution">
    <text evidence="1">The sequence shown here is derived from an EMBL/GenBank/DDBJ whole genome shotgun (WGS) entry which is preliminary data.</text>
</comment>